<dbReference type="STRING" id="1035195.HMPREF9997_00799"/>
<dbReference type="EMBL" id="AMEM01000013">
    <property type="protein sequence ID" value="EKX91197.1"/>
    <property type="molecule type" value="Genomic_DNA"/>
</dbReference>
<protein>
    <recommendedName>
        <fullName evidence="4">DUF2975 domain-containing protein</fullName>
    </recommendedName>
</protein>
<reference evidence="2 3" key="1">
    <citation type="submission" date="2012-05" db="EMBL/GenBank/DDBJ databases">
        <authorList>
            <person name="Weinstock G."/>
            <person name="Sodergren E."/>
            <person name="Lobos E.A."/>
            <person name="Fulton L."/>
            <person name="Fulton R."/>
            <person name="Courtney L."/>
            <person name="Fronick C."/>
            <person name="O'Laughlin M."/>
            <person name="Godfrey J."/>
            <person name="Wilson R.M."/>
            <person name="Miner T."/>
            <person name="Farmer C."/>
            <person name="Delehaunty K."/>
            <person name="Cordes M."/>
            <person name="Minx P."/>
            <person name="Tomlinson C."/>
            <person name="Chen J."/>
            <person name="Wollam A."/>
            <person name="Pepin K.H."/>
            <person name="Bhonagiri V."/>
            <person name="Zhang X."/>
            <person name="Suruliraj S."/>
            <person name="Warren W."/>
            <person name="Mitreva M."/>
            <person name="Mardis E.R."/>
            <person name="Wilson R.K."/>
        </authorList>
    </citation>
    <scope>NUCLEOTIDE SEQUENCE [LARGE SCALE GENOMIC DNA]</scope>
    <source>
        <strain evidence="2 3">F0235</strain>
    </source>
</reference>
<dbReference type="PROSITE" id="PS51257">
    <property type="entry name" value="PROKAR_LIPOPROTEIN"/>
    <property type="match status" value="1"/>
</dbReference>
<dbReference type="RefSeq" id="WP_006063043.1">
    <property type="nucleotide sequence ID" value="NZ_KB290828.1"/>
</dbReference>
<keyword evidence="1" id="KW-0472">Membrane</keyword>
<dbReference type="Proteomes" id="UP000010445">
    <property type="component" value="Unassembled WGS sequence"/>
</dbReference>
<dbReference type="PATRIC" id="fig|1035195.3.peg.714"/>
<evidence type="ECO:0000313" key="2">
    <source>
        <dbReference type="EMBL" id="EKX91197.1"/>
    </source>
</evidence>
<name>L1MIX6_9CORY</name>
<gene>
    <name evidence="2" type="ORF">HMPREF9997_00799</name>
</gene>
<feature type="transmembrane region" description="Helical" evidence="1">
    <location>
        <begin position="67"/>
        <end position="90"/>
    </location>
</feature>
<sequence length="187" mass="20873">MSSLDKIRKERRDLAILIIAFGFVIGCVLYDLATSLIYKGINHPVAVALGHDAAPNGRIHFHGTSPLGFSLLSGGLIIRSIALIAGAIFLIQIGRRALRNEFFSLKVLCLFRRSCIAVAATFLGYGLQLLGADVISHQHHLNREWSHQFTFPNYMFTVSYFFLITLIIMTIIVKRGILMQEDQEGLI</sequence>
<proteinExistence type="predicted"/>
<keyword evidence="1" id="KW-1133">Transmembrane helix</keyword>
<evidence type="ECO:0000256" key="1">
    <source>
        <dbReference type="SAM" id="Phobius"/>
    </source>
</evidence>
<accession>L1MIX6</accession>
<evidence type="ECO:0000313" key="3">
    <source>
        <dbReference type="Proteomes" id="UP000010445"/>
    </source>
</evidence>
<evidence type="ECO:0008006" key="4">
    <source>
        <dbReference type="Google" id="ProtNLM"/>
    </source>
</evidence>
<feature type="transmembrane region" description="Helical" evidence="1">
    <location>
        <begin position="14"/>
        <end position="33"/>
    </location>
</feature>
<feature type="transmembrane region" description="Helical" evidence="1">
    <location>
        <begin position="151"/>
        <end position="173"/>
    </location>
</feature>
<dbReference type="AlphaFoldDB" id="L1MIX6"/>
<keyword evidence="1" id="KW-0812">Transmembrane</keyword>
<comment type="caution">
    <text evidence="2">The sequence shown here is derived from an EMBL/GenBank/DDBJ whole genome shotgun (WGS) entry which is preliminary data.</text>
</comment>
<keyword evidence="3" id="KW-1185">Reference proteome</keyword>
<organism evidence="2 3">
    <name type="scientific">Corynebacterium durum F0235</name>
    <dbReference type="NCBI Taxonomy" id="1035195"/>
    <lineage>
        <taxon>Bacteria</taxon>
        <taxon>Bacillati</taxon>
        <taxon>Actinomycetota</taxon>
        <taxon>Actinomycetes</taxon>
        <taxon>Mycobacteriales</taxon>
        <taxon>Corynebacteriaceae</taxon>
        <taxon>Corynebacterium</taxon>
    </lineage>
</organism>
<dbReference type="HOGENOM" id="CLU_1445394_0_0_11"/>
<feature type="transmembrane region" description="Helical" evidence="1">
    <location>
        <begin position="110"/>
        <end position="131"/>
    </location>
</feature>